<dbReference type="AlphaFoldDB" id="A0A6G8JJW0"/>
<dbReference type="GO" id="GO:0006744">
    <property type="term" value="P:ubiquinone biosynthetic process"/>
    <property type="evidence" value="ECO:0007669"/>
    <property type="project" value="UniProtKB-UniRule"/>
</dbReference>
<evidence type="ECO:0000256" key="1">
    <source>
        <dbReference type="HAMAP-Rule" id="MF_02215"/>
    </source>
</evidence>
<dbReference type="PANTHER" id="PTHR38693:SF1">
    <property type="entry name" value="UBIQUINONE BIOSYNTHESIS ACCESSORY FACTOR UBIJ"/>
    <property type="match status" value="1"/>
</dbReference>
<evidence type="ECO:0000313" key="3">
    <source>
        <dbReference type="EMBL" id="QIM67391.1"/>
    </source>
</evidence>
<dbReference type="SUPFAM" id="SSF55718">
    <property type="entry name" value="SCP-like"/>
    <property type="match status" value="1"/>
</dbReference>
<evidence type="ECO:0000313" key="4">
    <source>
        <dbReference type="Proteomes" id="UP000501366"/>
    </source>
</evidence>
<comment type="pathway">
    <text evidence="1">Cofactor biosynthesis; ubiquinone biosynthesis.</text>
</comment>
<dbReference type="RefSeq" id="WP_165889528.1">
    <property type="nucleotide sequence ID" value="NZ_CP015030.1"/>
</dbReference>
<gene>
    <name evidence="1" type="primary">ubiJ</name>
    <name evidence="3" type="ORF">A4G16_08460</name>
</gene>
<dbReference type="Proteomes" id="UP000501366">
    <property type="component" value="Chromosome"/>
</dbReference>
<dbReference type="PANTHER" id="PTHR38693">
    <property type="entry name" value="UBIQUINONE BIOSYNTHESIS PROTEIN UBIJ"/>
    <property type="match status" value="1"/>
</dbReference>
<sequence>MANLQNLTQQLMLPQFAFGLVETAFNALLKRSPHVEPNLRKLSGKVLKIQLTSPKIAFFVLFNEERTDWLGVYEDEVDCSVELAFETLPKLADKQKLTDLINNKSLVLNGDIQVLQHFTALLEQLEKNPAELLSPFVGDVVAQTSTDFAKKLFHKAKAQFTQNNQHLVENLMQERPVLVHRLQAVHFYDQVEELAQQAVKLEQKFTHYVRSSSQQADAQTQAFVQN</sequence>
<dbReference type="InterPro" id="IPR038989">
    <property type="entry name" value="UbiJ"/>
</dbReference>
<reference evidence="3 4" key="1">
    <citation type="submission" date="2016-03" db="EMBL/GenBank/DDBJ databases">
        <authorList>
            <person name="Bojesen A.M."/>
            <person name="Planet P."/>
            <person name="Hansen M.J."/>
        </authorList>
    </citation>
    <scope>NUCLEOTIDE SEQUENCE [LARGE SCALE GENOMIC DNA]</scope>
    <source>
        <strain evidence="3 4">B 234/94</strain>
    </source>
</reference>
<dbReference type="GO" id="GO:0005737">
    <property type="term" value="C:cytoplasm"/>
    <property type="evidence" value="ECO:0007669"/>
    <property type="project" value="UniProtKB-SubCell"/>
</dbReference>
<keyword evidence="1" id="KW-0963">Cytoplasm</keyword>
<organism evidence="3 4">
    <name type="scientific">Mannheimia granulomatis</name>
    <dbReference type="NCBI Taxonomy" id="85402"/>
    <lineage>
        <taxon>Bacteria</taxon>
        <taxon>Pseudomonadati</taxon>
        <taxon>Pseudomonadota</taxon>
        <taxon>Gammaproteobacteria</taxon>
        <taxon>Pasteurellales</taxon>
        <taxon>Pasteurellaceae</taxon>
        <taxon>Mannheimia</taxon>
    </lineage>
</organism>
<dbReference type="EMBL" id="CP015030">
    <property type="protein sequence ID" value="QIM67391.1"/>
    <property type="molecule type" value="Genomic_DNA"/>
</dbReference>
<dbReference type="InterPro" id="IPR003033">
    <property type="entry name" value="SCP2_sterol-bd_dom"/>
</dbReference>
<dbReference type="KEGG" id="mgra:A4G16_08460"/>
<name>A0A6G8JJW0_9PAST</name>
<proteinExistence type="inferred from homology"/>
<dbReference type="Pfam" id="PF02036">
    <property type="entry name" value="SCP2"/>
    <property type="match status" value="1"/>
</dbReference>
<feature type="domain" description="SCP2" evidence="2">
    <location>
        <begin position="25"/>
        <end position="123"/>
    </location>
</feature>
<dbReference type="HAMAP" id="MF_02215">
    <property type="entry name" value="UbiJ"/>
    <property type="match status" value="1"/>
</dbReference>
<comment type="function">
    <text evidence="1">Required for ubiquinone (coenzyme Q) biosynthesis. Binds hydrophobic ubiquinone biosynthetic intermediates via its SCP2 domain and is essential for the stability of the Ubi complex. May constitute a docking platform where Ubi enzymes assemble and access their SCP2-bound polyprenyl substrates.</text>
</comment>
<dbReference type="InterPro" id="IPR036527">
    <property type="entry name" value="SCP2_sterol-bd_dom_sf"/>
</dbReference>
<comment type="subcellular location">
    <subcellularLocation>
        <location evidence="1">Cytoplasm</location>
    </subcellularLocation>
</comment>
<accession>A0A6G8JJW0</accession>
<comment type="similarity">
    <text evidence="1">Belongs to the UbiJ family.</text>
</comment>
<dbReference type="UniPathway" id="UPA00232"/>
<keyword evidence="1" id="KW-0831">Ubiquinone biosynthesis</keyword>
<evidence type="ECO:0000259" key="2">
    <source>
        <dbReference type="Pfam" id="PF02036"/>
    </source>
</evidence>
<protein>
    <recommendedName>
        <fullName evidence="1">Ubiquinone biosynthesis accessory factor UbiJ</fullName>
    </recommendedName>
</protein>